<proteinExistence type="predicted"/>
<evidence type="ECO:0000313" key="2">
    <source>
        <dbReference type="Proteomes" id="UP000214646"/>
    </source>
</evidence>
<name>A0A225DQH1_9BACT</name>
<gene>
    <name evidence="1" type="ORF">FRUB_04730</name>
</gene>
<protein>
    <submittedName>
        <fullName evidence="1">Uncharacterized protein</fullName>
    </submittedName>
</protein>
<comment type="caution">
    <text evidence="1">The sequence shown here is derived from an EMBL/GenBank/DDBJ whole genome shotgun (WGS) entry which is preliminary data.</text>
</comment>
<keyword evidence="2" id="KW-1185">Reference proteome</keyword>
<dbReference type="Proteomes" id="UP000214646">
    <property type="component" value="Unassembled WGS sequence"/>
</dbReference>
<organism evidence="1 2">
    <name type="scientific">Fimbriiglobus ruber</name>
    <dbReference type="NCBI Taxonomy" id="1908690"/>
    <lineage>
        <taxon>Bacteria</taxon>
        <taxon>Pseudomonadati</taxon>
        <taxon>Planctomycetota</taxon>
        <taxon>Planctomycetia</taxon>
        <taxon>Gemmatales</taxon>
        <taxon>Gemmataceae</taxon>
        <taxon>Fimbriiglobus</taxon>
    </lineage>
</organism>
<dbReference type="AlphaFoldDB" id="A0A225DQH1"/>
<evidence type="ECO:0000313" key="1">
    <source>
        <dbReference type="EMBL" id="OWK40838.1"/>
    </source>
</evidence>
<reference evidence="2" key="1">
    <citation type="submission" date="2017-06" db="EMBL/GenBank/DDBJ databases">
        <title>Genome analysis of Fimbriiglobus ruber SP5, the first member of the order Planctomycetales with confirmed chitinolytic capability.</title>
        <authorList>
            <person name="Ravin N.V."/>
            <person name="Rakitin A.L."/>
            <person name="Ivanova A.A."/>
            <person name="Beletsky A.V."/>
            <person name="Kulichevskaya I.S."/>
            <person name="Mardanov A.V."/>
            <person name="Dedysh S.N."/>
        </authorList>
    </citation>
    <scope>NUCLEOTIDE SEQUENCE [LARGE SCALE GENOMIC DNA]</scope>
    <source>
        <strain evidence="2">SP5</strain>
    </source>
</reference>
<dbReference type="EMBL" id="NIDE01000007">
    <property type="protein sequence ID" value="OWK40838.1"/>
    <property type="molecule type" value="Genomic_DNA"/>
</dbReference>
<accession>A0A225DQH1</accession>
<sequence length="347" mass="39176">MCRTDRSDYAGPVCQSTSAAEVERWVAEQVLLARQPAALEAGLSAAGAIEGQRQQRTRHWEQRIERAKYDADRAARQYHAREPENRLVARTLEHRWDQLLREVGRLEDEFDRFRRTQPRVLGDADREAIRQLAERVPAVWHAATTTAADRRQIVRRRIARVVLAVEPGGDRVEVRIAWAGGAVREQTIRRAVRGYRHLRDGPLLRARVAALHEQNQTPAEIAGARNQSGFRSPKRTATFTAGMVRRLLAELGLRPRMSRGTDAGAVLTAGAWWLHARARHLGVSPHTLPGWRKKGWLHARQVGGRGGPWAVWAGGTEMSRLRALKECPRVWANRDRLATLRVPASRA</sequence>